<dbReference type="SMART" id="SM00826">
    <property type="entry name" value="PKS_DH"/>
    <property type="match status" value="1"/>
</dbReference>
<dbReference type="InterPro" id="IPR055123">
    <property type="entry name" value="SpnB-like_Rossmann"/>
</dbReference>
<evidence type="ECO:0000256" key="1">
    <source>
        <dbReference type="ARBA" id="ARBA00001957"/>
    </source>
</evidence>
<evidence type="ECO:0000259" key="12">
    <source>
        <dbReference type="PROSITE" id="PS52004"/>
    </source>
</evidence>
<dbReference type="Pfam" id="PF21089">
    <property type="entry name" value="PKS_DH_N"/>
    <property type="match status" value="1"/>
</dbReference>
<name>A0ABM7LRL9_9ACTN</name>
<dbReference type="PANTHER" id="PTHR43775:SF51">
    <property type="entry name" value="INACTIVE PHENOLPHTHIOCEROL SYNTHESIS POLYKETIDE SYNTHASE TYPE I PKS1-RELATED"/>
    <property type="match status" value="1"/>
</dbReference>
<dbReference type="InterPro" id="IPR014043">
    <property type="entry name" value="Acyl_transferase_dom"/>
</dbReference>
<dbReference type="Gene3D" id="3.40.366.10">
    <property type="entry name" value="Malonyl-Coenzyme A Acyl Carrier Protein, domain 2"/>
    <property type="match status" value="1"/>
</dbReference>
<dbReference type="InterPro" id="IPR001227">
    <property type="entry name" value="Ac_transferase_dom_sf"/>
</dbReference>
<dbReference type="Pfam" id="PF08659">
    <property type="entry name" value="KR"/>
    <property type="match status" value="1"/>
</dbReference>
<dbReference type="InterPro" id="IPR009081">
    <property type="entry name" value="PP-bd_ACP"/>
</dbReference>
<dbReference type="Gene3D" id="3.10.129.110">
    <property type="entry name" value="Polyketide synthase dehydratase"/>
    <property type="match status" value="1"/>
</dbReference>
<dbReference type="InterPro" id="IPR049900">
    <property type="entry name" value="PKS_mFAS_DH"/>
</dbReference>
<dbReference type="Pfam" id="PF16197">
    <property type="entry name" value="KAsynt_C_assoc"/>
    <property type="match status" value="1"/>
</dbReference>
<dbReference type="SUPFAM" id="SSF52151">
    <property type="entry name" value="FabD/lysophospholipase-like"/>
    <property type="match status" value="1"/>
</dbReference>
<evidence type="ECO:0000256" key="8">
    <source>
        <dbReference type="ARBA" id="ARBA00023315"/>
    </source>
</evidence>
<dbReference type="CDD" id="cd00833">
    <property type="entry name" value="PKS"/>
    <property type="match status" value="1"/>
</dbReference>
<dbReference type="Pfam" id="PF14765">
    <property type="entry name" value="PS-DH"/>
    <property type="match status" value="1"/>
</dbReference>
<dbReference type="InterPro" id="IPR014031">
    <property type="entry name" value="Ketoacyl_synth_C"/>
</dbReference>
<sequence length="1799" mass="185208">MTLMGNDEKLLEYLKKVTSELHQTRLRLQEVETEEQDPIVVVGMGCRYPGGVASADDLWRLVAGGGDAISEFPADRGWDVDGLHDDDPDTAGTSYVREGGFLDDVAGFDPALFGISPREALTMDPQQRILLELAWETAERAGIDPLSLRGKPVGVFAGSGQQDYEYLLAAAPEAAESYLTTATAAAVISGRVAYALGLEGPAVTIDTACSSSLVALHLAATALRRRECSLAFAGGVMVMATPAPFVAFSRQRGLAPDGRCKPFSESADGTGWSEGGGLLLLERLADAKRNGHPILAVIRGSAINQDGASNGLTAPNGPSQQRVIRQALADARLTTGDVDVVEGHGTGTVLGDPIEAQAVIATYGQGRPTDRPLWLGSIKSNIGHAQAAAGVGGVIKMIQALRHQLMPRTLHVTEPSSHVDWSAGNVRLLSTEVPWPAGDQPRRAGVSSFGVSGTNVHVIVEEAPFIQDQDPVFGTPEGPFPIAVSARTVAALAEQTQRMASAPGAPLDVAFSSFTTRAALDHRRILLGDKQVTGVVTPGSTAVLFTGQGSQRLGMGRDLYERFPVFASAFDAAGAAVKDIAWGTDADELAKTVNTQPAIFAFEVALYRLLESWGVRPDYLAGHSIGEIAAAHVAGVLSLEDAARLVTARGRLMQALPSGGVMVAVAAPESAIELIPGVDIAAVNGPNSVVLSGTADAVETVVAELGVKATKLNTSHAFHSHLMEPMLDDFRQIVASLDFAEPTVPVIAAGDVTSPDYWVEHVRNTVRFHDVVTDLLGRGVVTFLECGPDSTLTALGRQITDDAAFIGLQHRTRADELLTGLATAWTRGVAIDWTPLLDGGRKIDLPTYPFQHASYWIQPAPGAGADLAAAGADTAGHPLLGAVIPAPETGGVTLTGRLSLRDQPWLTDHRIGGVALFPGTGFVELALRAGREVGCDRIEELTIAAPLALPDRGGVRVQVVAGGPDEDGRHPVAVHSRSDADGPDGPWTCHATGLLARAASPAAAEPVGSAAVGADLLVWPPRDAEEIDLTGFYAGIAEAGLGYGPLFQGLRAAWRAGEHVYAEVRLPNGSQPEAYGLHPALLDAALHTVTFSSAGADRATLPFAWSGVALGRPGAADLRIRLTAVRPGTIALLVTDTAGRPILTVDSLALRAISAEQLDAAGGQSAALFQVGWVPVPVTDPAGPAAGAVAPTAGSAAAAVTLSAAPAAEAVTLSAGSAAGAVRLSAGPDAGVVTLEVTGGDDLAAVHAATTAALAGVQKWLDDPERAGTRLAVLTRNAVAITDSDVPDVAAAAVRGLIRSAQAEHPDRIVLVDTDGSVGLDALLALPEPQVVVRDGVVYAGRLTRAAAPGDTPASAFGPEGTVLVTGGTGALGALVADHLVTERGVRDLLLVSRRGADAPGAAELRERLTAAGATVRIAACDTADRDALAALLDGVRLSAVVHTAGVVDDGALTALTPDRLAAVLRAKVDGAAHLDELTRDRELTAFVLFSSASAVLGAPGQANYAAANAYLDALAARRRATGRTAQSLAWGLWDVGGGMSGELSAADLRRLARSGVSPIGAEQGMRLLDAAAARSAATLVPINLDVRALGPADGSDGALFRALTRTPARRAAAPAPDTDAAGDFARRLAALPVADRLGLLVDLVRTQAATTLGHPDTTGVEPARAFNDLGFDSLTAVEFRTGLGQATGLRLPATLVFDHPTPADVAEYLLAELAPAQATGGDDEDEVRRILLGIPLARLRDAGLLGALLELGGAASAGAAGPDDDGETGSIDEMDTDALISMALSGLDLDDAQTSGSF</sequence>
<keyword evidence="15" id="KW-1185">Reference proteome</keyword>
<dbReference type="EMBL" id="AP023356">
    <property type="protein sequence ID" value="BCJ41923.1"/>
    <property type="molecule type" value="Genomic_DNA"/>
</dbReference>
<feature type="active site" description="Proton acceptor; for dehydratase activity" evidence="9">
    <location>
        <position position="909"/>
    </location>
</feature>
<evidence type="ECO:0000259" key="13">
    <source>
        <dbReference type="PROSITE" id="PS52019"/>
    </source>
</evidence>
<dbReference type="SMART" id="SM00825">
    <property type="entry name" value="PKS_KS"/>
    <property type="match status" value="1"/>
</dbReference>
<dbReference type="InterPro" id="IPR015083">
    <property type="entry name" value="NorB/c/GfsB-D-like_docking"/>
</dbReference>
<evidence type="ECO:0000313" key="14">
    <source>
        <dbReference type="EMBL" id="BCJ41923.1"/>
    </source>
</evidence>
<dbReference type="InterPro" id="IPR036736">
    <property type="entry name" value="ACP-like_sf"/>
</dbReference>
<evidence type="ECO:0000256" key="4">
    <source>
        <dbReference type="ARBA" id="ARBA00022553"/>
    </source>
</evidence>
<keyword evidence="4" id="KW-0597">Phosphoprotein</keyword>
<evidence type="ECO:0000313" key="15">
    <source>
        <dbReference type="Proteomes" id="UP000676967"/>
    </source>
</evidence>
<dbReference type="Pfam" id="PF22953">
    <property type="entry name" value="SpnB_Rossmann"/>
    <property type="match status" value="1"/>
</dbReference>
<dbReference type="Pfam" id="PF00698">
    <property type="entry name" value="Acyl_transf_1"/>
    <property type="match status" value="1"/>
</dbReference>
<dbReference type="InterPro" id="IPR018201">
    <property type="entry name" value="Ketoacyl_synth_AS"/>
</dbReference>
<dbReference type="Pfam" id="PF02801">
    <property type="entry name" value="Ketoacyl-synt_C"/>
    <property type="match status" value="1"/>
</dbReference>
<evidence type="ECO:0000259" key="11">
    <source>
        <dbReference type="PROSITE" id="PS50075"/>
    </source>
</evidence>
<organism evidence="14 15">
    <name type="scientific">Actinoplanes ianthinogenes</name>
    <dbReference type="NCBI Taxonomy" id="122358"/>
    <lineage>
        <taxon>Bacteria</taxon>
        <taxon>Bacillati</taxon>
        <taxon>Actinomycetota</taxon>
        <taxon>Actinomycetes</taxon>
        <taxon>Micromonosporales</taxon>
        <taxon>Micromonosporaceae</taxon>
        <taxon>Actinoplanes</taxon>
    </lineage>
</organism>
<accession>A0ABM7LRL9</accession>
<evidence type="ECO:0000256" key="9">
    <source>
        <dbReference type="PROSITE-ProRule" id="PRU01363"/>
    </source>
</evidence>
<dbReference type="Pfam" id="PF08990">
    <property type="entry name" value="Docking"/>
    <property type="match status" value="1"/>
</dbReference>
<dbReference type="InterPro" id="IPR013968">
    <property type="entry name" value="PKS_KR"/>
</dbReference>
<protein>
    <recommendedName>
        <fullName evidence="16">Acyl transferase domain-containing protein</fullName>
    </recommendedName>
</protein>
<dbReference type="Gene3D" id="3.30.70.3290">
    <property type="match status" value="1"/>
</dbReference>
<dbReference type="SUPFAM" id="SSF55048">
    <property type="entry name" value="Probable ACP-binding domain of malonyl-CoA ACP transacylase"/>
    <property type="match status" value="1"/>
</dbReference>
<keyword evidence="5" id="KW-0808">Transferase</keyword>
<dbReference type="InterPro" id="IPR020807">
    <property type="entry name" value="PKS_DH"/>
</dbReference>
<feature type="domain" description="PKS/mFAS DH" evidence="13">
    <location>
        <begin position="877"/>
        <end position="1159"/>
    </location>
</feature>
<dbReference type="Proteomes" id="UP000676967">
    <property type="component" value="Chromosome"/>
</dbReference>
<feature type="domain" description="Carrier" evidence="11">
    <location>
        <begin position="1639"/>
        <end position="1714"/>
    </location>
</feature>
<feature type="domain" description="Ketosynthase family 3 (KS3)" evidence="12">
    <location>
        <begin position="36"/>
        <end position="462"/>
    </location>
</feature>
<dbReference type="InterPro" id="IPR036291">
    <property type="entry name" value="NAD(P)-bd_dom_sf"/>
</dbReference>
<dbReference type="InterPro" id="IPR049552">
    <property type="entry name" value="PKS_DH_N"/>
</dbReference>
<evidence type="ECO:0000256" key="7">
    <source>
        <dbReference type="ARBA" id="ARBA00023268"/>
    </source>
</evidence>
<proteinExistence type="predicted"/>
<keyword evidence="7" id="KW-0511">Multifunctional enzyme</keyword>
<dbReference type="SMART" id="SM01294">
    <property type="entry name" value="PKS_PP_betabranch"/>
    <property type="match status" value="1"/>
</dbReference>
<dbReference type="SMART" id="SM00822">
    <property type="entry name" value="PKS_KR"/>
    <property type="match status" value="1"/>
</dbReference>
<comment type="pathway">
    <text evidence="2">Antibiotic biosynthesis.</text>
</comment>
<dbReference type="Gene3D" id="3.40.47.10">
    <property type="match status" value="1"/>
</dbReference>
<dbReference type="PANTHER" id="PTHR43775">
    <property type="entry name" value="FATTY ACID SYNTHASE"/>
    <property type="match status" value="1"/>
</dbReference>
<keyword evidence="3" id="KW-0596">Phosphopantetheine</keyword>
<keyword evidence="8" id="KW-0012">Acyltransferase</keyword>
<dbReference type="PROSITE" id="PS50075">
    <property type="entry name" value="CARRIER"/>
    <property type="match status" value="1"/>
</dbReference>
<dbReference type="PROSITE" id="PS52004">
    <property type="entry name" value="KS3_2"/>
    <property type="match status" value="1"/>
</dbReference>
<gene>
    <name evidence="14" type="ORF">Aiant_25800</name>
</gene>
<dbReference type="PROSITE" id="PS00606">
    <property type="entry name" value="KS3_1"/>
    <property type="match status" value="1"/>
</dbReference>
<dbReference type="Pfam" id="PF00550">
    <property type="entry name" value="PP-binding"/>
    <property type="match status" value="1"/>
</dbReference>
<dbReference type="InterPro" id="IPR050091">
    <property type="entry name" value="PKS_NRPS_Biosynth_Enz"/>
</dbReference>
<dbReference type="InterPro" id="IPR020841">
    <property type="entry name" value="PKS_Beta-ketoAc_synthase_dom"/>
</dbReference>
<evidence type="ECO:0000256" key="5">
    <source>
        <dbReference type="ARBA" id="ARBA00022679"/>
    </source>
</evidence>
<dbReference type="SUPFAM" id="SSF51735">
    <property type="entry name" value="NAD(P)-binding Rossmann-fold domains"/>
    <property type="match status" value="2"/>
</dbReference>
<feature type="region of interest" description="Disordered" evidence="10">
    <location>
        <begin position="963"/>
        <end position="985"/>
    </location>
</feature>
<dbReference type="SUPFAM" id="SSF53901">
    <property type="entry name" value="Thiolase-like"/>
    <property type="match status" value="1"/>
</dbReference>
<dbReference type="InterPro" id="IPR049551">
    <property type="entry name" value="PKS_DH_C"/>
</dbReference>
<dbReference type="InterPro" id="IPR020806">
    <property type="entry name" value="PKS_PP-bd"/>
</dbReference>
<dbReference type="InterPro" id="IPR042104">
    <property type="entry name" value="PKS_dehydratase_sf"/>
</dbReference>
<feature type="region of interest" description="C-terminal hotdog fold" evidence="9">
    <location>
        <begin position="1024"/>
        <end position="1159"/>
    </location>
</feature>
<keyword evidence="6" id="KW-0045">Antibiotic biosynthesis</keyword>
<dbReference type="Pfam" id="PF00109">
    <property type="entry name" value="ketoacyl-synt"/>
    <property type="match status" value="1"/>
</dbReference>
<dbReference type="SMART" id="SM00827">
    <property type="entry name" value="PKS_AT"/>
    <property type="match status" value="1"/>
</dbReference>
<evidence type="ECO:0000256" key="10">
    <source>
        <dbReference type="SAM" id="MobiDB-lite"/>
    </source>
</evidence>
<feature type="active site" description="Proton donor; for dehydratase activity" evidence="9">
    <location>
        <position position="1083"/>
    </location>
</feature>
<dbReference type="Gene3D" id="3.40.50.720">
    <property type="entry name" value="NAD(P)-binding Rossmann-like Domain"/>
    <property type="match status" value="1"/>
</dbReference>
<feature type="compositionally biased region" description="Basic and acidic residues" evidence="10">
    <location>
        <begin position="966"/>
        <end position="980"/>
    </location>
</feature>
<dbReference type="InterPro" id="IPR032821">
    <property type="entry name" value="PKS_assoc"/>
</dbReference>
<reference evidence="14 15" key="1">
    <citation type="submission" date="2020-08" db="EMBL/GenBank/DDBJ databases">
        <title>Whole genome shotgun sequence of Actinoplanes ianthinogenes NBRC 13996.</title>
        <authorList>
            <person name="Komaki H."/>
            <person name="Tamura T."/>
        </authorList>
    </citation>
    <scope>NUCLEOTIDE SEQUENCE [LARGE SCALE GENOMIC DNA]</scope>
    <source>
        <strain evidence="14 15">NBRC 13996</strain>
    </source>
</reference>
<dbReference type="InterPro" id="IPR016036">
    <property type="entry name" value="Malonyl_transacylase_ACP-bd"/>
</dbReference>
<evidence type="ECO:0000256" key="3">
    <source>
        <dbReference type="ARBA" id="ARBA00022450"/>
    </source>
</evidence>
<dbReference type="InterPro" id="IPR016039">
    <property type="entry name" value="Thiolase-like"/>
</dbReference>
<evidence type="ECO:0000256" key="6">
    <source>
        <dbReference type="ARBA" id="ARBA00023194"/>
    </source>
</evidence>
<dbReference type="Gene3D" id="1.10.1200.10">
    <property type="entry name" value="ACP-like"/>
    <property type="match status" value="1"/>
</dbReference>
<evidence type="ECO:0000256" key="2">
    <source>
        <dbReference type="ARBA" id="ARBA00004792"/>
    </source>
</evidence>
<dbReference type="InterPro" id="IPR014030">
    <property type="entry name" value="Ketoacyl_synth_N"/>
</dbReference>
<dbReference type="CDD" id="cd08956">
    <property type="entry name" value="KR_3_FAS_SDR_x"/>
    <property type="match status" value="1"/>
</dbReference>
<dbReference type="InterPro" id="IPR057326">
    <property type="entry name" value="KR_dom"/>
</dbReference>
<dbReference type="PROSITE" id="PS52019">
    <property type="entry name" value="PKS_MFAS_DH"/>
    <property type="match status" value="1"/>
</dbReference>
<dbReference type="InterPro" id="IPR016035">
    <property type="entry name" value="Acyl_Trfase/lysoPLipase"/>
</dbReference>
<feature type="region of interest" description="N-terminal hotdog fold" evidence="9">
    <location>
        <begin position="877"/>
        <end position="1002"/>
    </location>
</feature>
<evidence type="ECO:0008006" key="16">
    <source>
        <dbReference type="Google" id="ProtNLM"/>
    </source>
</evidence>
<dbReference type="SUPFAM" id="SSF47336">
    <property type="entry name" value="ACP-like"/>
    <property type="match status" value="1"/>
</dbReference>
<dbReference type="SMART" id="SM00823">
    <property type="entry name" value="PKS_PP"/>
    <property type="match status" value="1"/>
</dbReference>
<comment type="cofactor">
    <cofactor evidence="1">
        <name>pantetheine 4'-phosphate</name>
        <dbReference type="ChEBI" id="CHEBI:47942"/>
    </cofactor>
</comment>